<dbReference type="InterPro" id="IPR000792">
    <property type="entry name" value="Tscrpt_reg_LuxR_C"/>
</dbReference>
<keyword evidence="2" id="KW-0238">DNA-binding</keyword>
<feature type="domain" description="HTH luxR-type" evidence="4">
    <location>
        <begin position="146"/>
        <end position="211"/>
    </location>
</feature>
<dbReference type="PANTHER" id="PTHR45566">
    <property type="entry name" value="HTH-TYPE TRANSCRIPTIONAL REGULATOR YHJB-RELATED"/>
    <property type="match status" value="1"/>
</dbReference>
<dbReference type="SUPFAM" id="SSF52172">
    <property type="entry name" value="CheY-like"/>
    <property type="match status" value="1"/>
</dbReference>
<dbReference type="GO" id="GO:0003677">
    <property type="term" value="F:DNA binding"/>
    <property type="evidence" value="ECO:0007669"/>
    <property type="project" value="UniProtKB-KW"/>
</dbReference>
<organism evidence="6 7">
    <name type="scientific">Brumicola pallidula DSM 14239 = ACAM 615</name>
    <dbReference type="NCBI Taxonomy" id="1121922"/>
    <lineage>
        <taxon>Bacteria</taxon>
        <taxon>Pseudomonadati</taxon>
        <taxon>Pseudomonadota</taxon>
        <taxon>Gammaproteobacteria</taxon>
        <taxon>Alteromonadales</taxon>
        <taxon>Alteromonadaceae</taxon>
        <taxon>Brumicola</taxon>
    </lineage>
</organism>
<evidence type="ECO:0000259" key="4">
    <source>
        <dbReference type="PROSITE" id="PS50043"/>
    </source>
</evidence>
<dbReference type="InterPro" id="IPR051015">
    <property type="entry name" value="EvgA-like"/>
</dbReference>
<dbReference type="CDD" id="cd06170">
    <property type="entry name" value="LuxR_C_like"/>
    <property type="match status" value="1"/>
</dbReference>
<dbReference type="AlphaFoldDB" id="K6YBZ4"/>
<dbReference type="GO" id="GO:0000160">
    <property type="term" value="P:phosphorelay signal transduction system"/>
    <property type="evidence" value="ECO:0007669"/>
    <property type="project" value="InterPro"/>
</dbReference>
<evidence type="ECO:0000259" key="5">
    <source>
        <dbReference type="PROSITE" id="PS50110"/>
    </source>
</evidence>
<dbReference type="PRINTS" id="PR00038">
    <property type="entry name" value="HTHLUXR"/>
</dbReference>
<reference evidence="7" key="1">
    <citation type="journal article" date="2014" name="Environ. Microbiol.">
        <title>Comparative genomics of the marine bacterial genus Glaciecola reveals the high degree of genomic diversity and genomic characteristic for cold adaptation.</title>
        <authorList>
            <person name="Qin Q.L."/>
            <person name="Xie B.B."/>
            <person name="Yu Y."/>
            <person name="Shu Y.L."/>
            <person name="Rong J.C."/>
            <person name="Zhang Y.J."/>
            <person name="Zhao D.L."/>
            <person name="Chen X.L."/>
            <person name="Zhang X.Y."/>
            <person name="Chen B."/>
            <person name="Zhou B.C."/>
            <person name="Zhang Y.Z."/>
        </authorList>
    </citation>
    <scope>NUCLEOTIDE SEQUENCE [LARGE SCALE GENOMIC DNA]</scope>
    <source>
        <strain evidence="7">ACAM 615</strain>
    </source>
</reference>
<dbReference type="PROSITE" id="PS50043">
    <property type="entry name" value="HTH_LUXR_2"/>
    <property type="match status" value="1"/>
</dbReference>
<dbReference type="InterPro" id="IPR058245">
    <property type="entry name" value="NreC/VraR/RcsB-like_REC"/>
</dbReference>
<dbReference type="PROSITE" id="PS00622">
    <property type="entry name" value="HTH_LUXR_1"/>
    <property type="match status" value="1"/>
</dbReference>
<proteinExistence type="predicted"/>
<dbReference type="CDD" id="cd17535">
    <property type="entry name" value="REC_NarL-like"/>
    <property type="match status" value="1"/>
</dbReference>
<feature type="domain" description="Response regulatory" evidence="5">
    <location>
        <begin position="1"/>
        <end position="117"/>
    </location>
</feature>
<dbReference type="SMART" id="SM00421">
    <property type="entry name" value="HTH_LUXR"/>
    <property type="match status" value="1"/>
</dbReference>
<evidence type="ECO:0000313" key="6">
    <source>
        <dbReference type="EMBL" id="GAC30259.1"/>
    </source>
</evidence>
<keyword evidence="1 3" id="KW-0597">Phosphoprotein</keyword>
<evidence type="ECO:0000256" key="2">
    <source>
        <dbReference type="ARBA" id="ARBA00023125"/>
    </source>
</evidence>
<protein>
    <submittedName>
        <fullName evidence="6">Glycerol metabolism activator</fullName>
    </submittedName>
</protein>
<feature type="modified residue" description="4-aspartylphosphate" evidence="3">
    <location>
        <position position="52"/>
    </location>
</feature>
<sequence length="218" mass="23976">MLIVDDHPIFRQAISGIICDRFAGSVCLEADSLEASHRIIKENMDFDLVLLDLNMPCTAGLSGLLELRNEYPTIPVVIVSAESEKQQILQTISYGAVGFISKSSSIDTIADSLESIFNGNVCLPSDLIRAPNSAPSSKSNKSFEISPEKMQLLTRKELIVLKYLNQGEANKHIAYEMNISETTVKSHVSSILKKLGVSNRVKVVIGSANIDFDTYLKR</sequence>
<dbReference type="PROSITE" id="PS50110">
    <property type="entry name" value="RESPONSE_REGULATORY"/>
    <property type="match status" value="1"/>
</dbReference>
<name>K6YBZ4_9ALTE</name>
<dbReference type="Proteomes" id="UP000006251">
    <property type="component" value="Unassembled WGS sequence"/>
</dbReference>
<dbReference type="InterPro" id="IPR016032">
    <property type="entry name" value="Sig_transdc_resp-reg_C-effctor"/>
</dbReference>
<dbReference type="PANTHER" id="PTHR45566:SF1">
    <property type="entry name" value="HTH-TYPE TRANSCRIPTIONAL REGULATOR YHJB-RELATED"/>
    <property type="match status" value="1"/>
</dbReference>
<keyword evidence="7" id="KW-1185">Reference proteome</keyword>
<dbReference type="EMBL" id="BAEQ01000054">
    <property type="protein sequence ID" value="GAC30259.1"/>
    <property type="molecule type" value="Genomic_DNA"/>
</dbReference>
<accession>K6YBZ4</accession>
<dbReference type="SMART" id="SM00448">
    <property type="entry name" value="REC"/>
    <property type="match status" value="1"/>
</dbReference>
<evidence type="ECO:0000313" key="7">
    <source>
        <dbReference type="Proteomes" id="UP000006251"/>
    </source>
</evidence>
<dbReference type="InterPro" id="IPR011006">
    <property type="entry name" value="CheY-like_superfamily"/>
</dbReference>
<dbReference type="SUPFAM" id="SSF46894">
    <property type="entry name" value="C-terminal effector domain of the bipartite response regulators"/>
    <property type="match status" value="1"/>
</dbReference>
<evidence type="ECO:0000256" key="3">
    <source>
        <dbReference type="PROSITE-ProRule" id="PRU00169"/>
    </source>
</evidence>
<evidence type="ECO:0000256" key="1">
    <source>
        <dbReference type="ARBA" id="ARBA00022553"/>
    </source>
</evidence>
<dbReference type="InterPro" id="IPR001789">
    <property type="entry name" value="Sig_transdc_resp-reg_receiver"/>
</dbReference>
<gene>
    <name evidence="6" type="primary">agmR</name>
    <name evidence="6" type="ORF">GPAL_3411</name>
</gene>
<dbReference type="STRING" id="1121922.GCA_000428905_01683"/>
<dbReference type="Pfam" id="PF00072">
    <property type="entry name" value="Response_reg"/>
    <property type="match status" value="1"/>
</dbReference>
<dbReference type="GO" id="GO:0006355">
    <property type="term" value="P:regulation of DNA-templated transcription"/>
    <property type="evidence" value="ECO:0007669"/>
    <property type="project" value="InterPro"/>
</dbReference>
<dbReference type="Pfam" id="PF00196">
    <property type="entry name" value="GerE"/>
    <property type="match status" value="1"/>
</dbReference>
<comment type="caution">
    <text evidence="6">The sequence shown here is derived from an EMBL/GenBank/DDBJ whole genome shotgun (WGS) entry which is preliminary data.</text>
</comment>
<dbReference type="Gene3D" id="3.40.50.2300">
    <property type="match status" value="1"/>
</dbReference>